<dbReference type="RefSeq" id="WP_344615482.1">
    <property type="nucleotide sequence ID" value="NZ_BAAARV010000049.1"/>
</dbReference>
<evidence type="ECO:0000313" key="9">
    <source>
        <dbReference type="Proteomes" id="UP001501444"/>
    </source>
</evidence>
<dbReference type="SUPFAM" id="SSF88659">
    <property type="entry name" value="Sigma3 and sigma4 domains of RNA polymerase sigma factors"/>
    <property type="match status" value="1"/>
</dbReference>
<gene>
    <name evidence="8" type="primary">sigJ_2</name>
    <name evidence="8" type="ORF">GCM10010170_055700</name>
</gene>
<proteinExistence type="inferred from homology"/>
<reference evidence="8 9" key="1">
    <citation type="journal article" date="2019" name="Int. J. Syst. Evol. Microbiol.">
        <title>The Global Catalogue of Microorganisms (GCM) 10K type strain sequencing project: providing services to taxonomists for standard genome sequencing and annotation.</title>
        <authorList>
            <consortium name="The Broad Institute Genomics Platform"/>
            <consortium name="The Broad Institute Genome Sequencing Center for Infectious Disease"/>
            <person name="Wu L."/>
            <person name="Ma J."/>
        </authorList>
    </citation>
    <scope>NUCLEOTIDE SEQUENCE [LARGE SCALE GENOMIC DNA]</scope>
    <source>
        <strain evidence="8 9">JCM 3272</strain>
    </source>
</reference>
<dbReference type="InterPro" id="IPR014284">
    <property type="entry name" value="RNA_pol_sigma-70_dom"/>
</dbReference>
<comment type="caution">
    <text evidence="8">The sequence shown here is derived from an EMBL/GenBank/DDBJ whole genome shotgun (WGS) entry which is preliminary data.</text>
</comment>
<dbReference type="Proteomes" id="UP001501444">
    <property type="component" value="Unassembled WGS sequence"/>
</dbReference>
<dbReference type="InterPro" id="IPR007627">
    <property type="entry name" value="RNA_pol_sigma70_r2"/>
</dbReference>
<evidence type="ECO:0000256" key="5">
    <source>
        <dbReference type="ARBA" id="ARBA00023163"/>
    </source>
</evidence>
<keyword evidence="4" id="KW-0731">Sigma factor</keyword>
<dbReference type="InterPro" id="IPR013249">
    <property type="entry name" value="RNA_pol_sigma70_r4_t2"/>
</dbReference>
<keyword evidence="9" id="KW-1185">Reference proteome</keyword>
<accession>A0ABN3GTL4</accession>
<evidence type="ECO:0000256" key="1">
    <source>
        <dbReference type="ARBA" id="ARBA00010641"/>
    </source>
</evidence>
<dbReference type="SUPFAM" id="SSF88946">
    <property type="entry name" value="Sigma2 domain of RNA polymerase sigma factors"/>
    <property type="match status" value="1"/>
</dbReference>
<dbReference type="PANTHER" id="PTHR30173:SF43">
    <property type="entry name" value="ECF RNA POLYMERASE SIGMA FACTOR SIGI-RELATED"/>
    <property type="match status" value="1"/>
</dbReference>
<evidence type="ECO:0000256" key="2">
    <source>
        <dbReference type="ARBA" id="ARBA00011344"/>
    </source>
</evidence>
<dbReference type="Gene3D" id="1.10.1740.10">
    <property type="match status" value="1"/>
</dbReference>
<sequence length="300" mass="32510">MDGDEELAAVMSERRQLLNVAYRLLGSLADAEDVVQETYARWYGLAERERAAVAAPGAWLTTVAGRICLDQLRSARARRERYVGEWLPEPVPGDAGWFGGEADPADRVTLDESVSMAFLVVLDAMTPAERVAFVLHDVFRYSFAEVAAIVGRTPAACRQLAFSARRRLQREVAPPPPADRRAGLVREFKRAWEARDIDALLGLLDPAASLVADGGGRAEAILQPVEGGGVIAEGVVRIAGLTPDMVLLEQLVNGQPGLVAQVDGVTVTVFSFGFTGDRISHIWAMRNPDKLGPWLEAPTP</sequence>
<evidence type="ECO:0000256" key="3">
    <source>
        <dbReference type="ARBA" id="ARBA00023015"/>
    </source>
</evidence>
<dbReference type="Pfam" id="PF04542">
    <property type="entry name" value="Sigma70_r2"/>
    <property type="match status" value="1"/>
</dbReference>
<dbReference type="InterPro" id="IPR013324">
    <property type="entry name" value="RNA_pol_sigma_r3/r4-like"/>
</dbReference>
<dbReference type="NCBIfam" id="NF007214">
    <property type="entry name" value="PRK09636.1"/>
    <property type="match status" value="1"/>
</dbReference>
<comment type="similarity">
    <text evidence="1">Belongs to the sigma-70 factor family. ECF subfamily.</text>
</comment>
<feature type="domain" description="RNA polymerase sigma factor 70 region 4 type 2" evidence="7">
    <location>
        <begin position="116"/>
        <end position="168"/>
    </location>
</feature>
<evidence type="ECO:0000313" key="8">
    <source>
        <dbReference type="EMBL" id="GAA2360696.1"/>
    </source>
</evidence>
<protein>
    <submittedName>
        <fullName evidence="8">RNA polymerase sigma factor SigJ</fullName>
    </submittedName>
</protein>
<feature type="domain" description="RNA polymerase sigma-70 region 2" evidence="6">
    <location>
        <begin position="10"/>
        <end position="76"/>
    </location>
</feature>
<dbReference type="InterPro" id="IPR036388">
    <property type="entry name" value="WH-like_DNA-bd_sf"/>
</dbReference>
<dbReference type="Pfam" id="PF08281">
    <property type="entry name" value="Sigma70_r4_2"/>
    <property type="match status" value="1"/>
</dbReference>
<evidence type="ECO:0000259" key="6">
    <source>
        <dbReference type="Pfam" id="PF04542"/>
    </source>
</evidence>
<dbReference type="InterPro" id="IPR013325">
    <property type="entry name" value="RNA_pol_sigma_r2"/>
</dbReference>
<keyword evidence="3" id="KW-0805">Transcription regulation</keyword>
<dbReference type="Gene3D" id="1.10.10.10">
    <property type="entry name" value="Winged helix-like DNA-binding domain superfamily/Winged helix DNA-binding domain"/>
    <property type="match status" value="1"/>
</dbReference>
<dbReference type="SUPFAM" id="SSF54427">
    <property type="entry name" value="NTF2-like"/>
    <property type="match status" value="1"/>
</dbReference>
<evidence type="ECO:0000259" key="7">
    <source>
        <dbReference type="Pfam" id="PF08281"/>
    </source>
</evidence>
<dbReference type="EMBL" id="BAAARV010000049">
    <property type="protein sequence ID" value="GAA2360696.1"/>
    <property type="molecule type" value="Genomic_DNA"/>
</dbReference>
<comment type="subunit">
    <text evidence="2">Interacts transiently with the RNA polymerase catalytic core formed by RpoA, RpoB, RpoC and RpoZ (2 alpha, 1 beta, 1 beta' and 1 omega subunit) to form the RNA polymerase holoenzyme that can initiate transcription.</text>
</comment>
<organism evidence="8 9">
    <name type="scientific">Dactylosporangium salmoneum</name>
    <dbReference type="NCBI Taxonomy" id="53361"/>
    <lineage>
        <taxon>Bacteria</taxon>
        <taxon>Bacillati</taxon>
        <taxon>Actinomycetota</taxon>
        <taxon>Actinomycetes</taxon>
        <taxon>Micromonosporales</taxon>
        <taxon>Micromonosporaceae</taxon>
        <taxon>Dactylosporangium</taxon>
    </lineage>
</organism>
<dbReference type="InterPro" id="IPR052704">
    <property type="entry name" value="ECF_Sigma-70_Domain"/>
</dbReference>
<dbReference type="InterPro" id="IPR032710">
    <property type="entry name" value="NTF2-like_dom_sf"/>
</dbReference>
<dbReference type="NCBIfam" id="TIGR02937">
    <property type="entry name" value="sigma70-ECF"/>
    <property type="match status" value="1"/>
</dbReference>
<dbReference type="PANTHER" id="PTHR30173">
    <property type="entry name" value="SIGMA 19 FACTOR"/>
    <property type="match status" value="1"/>
</dbReference>
<name>A0ABN3GTL4_9ACTN</name>
<evidence type="ECO:0000256" key="4">
    <source>
        <dbReference type="ARBA" id="ARBA00023082"/>
    </source>
</evidence>
<keyword evidence="5" id="KW-0804">Transcription</keyword>